<dbReference type="EC" id="4.1.3.4" evidence="3"/>
<dbReference type="GO" id="GO:0006552">
    <property type="term" value="P:L-leucine catabolic process"/>
    <property type="evidence" value="ECO:0007669"/>
    <property type="project" value="TreeGrafter"/>
</dbReference>
<dbReference type="InterPro" id="IPR000891">
    <property type="entry name" value="PYR_CT"/>
</dbReference>
<keyword evidence="4" id="KW-0479">Metal-binding</keyword>
<dbReference type="InterPro" id="IPR013785">
    <property type="entry name" value="Aldolase_TIM"/>
</dbReference>
<dbReference type="Pfam" id="PF00682">
    <property type="entry name" value="HMGL-like"/>
    <property type="match status" value="1"/>
</dbReference>
<dbReference type="GO" id="GO:0004419">
    <property type="term" value="F:hydroxymethylglutaryl-CoA lyase activity"/>
    <property type="evidence" value="ECO:0007669"/>
    <property type="project" value="UniProtKB-EC"/>
</dbReference>
<feature type="region of interest" description="Disordered" evidence="7">
    <location>
        <begin position="1"/>
        <end position="22"/>
    </location>
</feature>
<protein>
    <recommendedName>
        <fullName evidence="3">hydroxymethylglutaryl-CoA lyase</fullName>
        <ecNumber evidence="3">4.1.3.4</ecNumber>
    </recommendedName>
</protein>
<dbReference type="OrthoDB" id="1905920at2759"/>
<dbReference type="Gene3D" id="3.20.20.70">
    <property type="entry name" value="Aldolase class I"/>
    <property type="match status" value="1"/>
</dbReference>
<dbReference type="STRING" id="448386.A0A2V3J172"/>
<organism evidence="9 10">
    <name type="scientific">Gracilariopsis chorda</name>
    <dbReference type="NCBI Taxonomy" id="448386"/>
    <lineage>
        <taxon>Eukaryota</taxon>
        <taxon>Rhodophyta</taxon>
        <taxon>Florideophyceae</taxon>
        <taxon>Rhodymeniophycidae</taxon>
        <taxon>Gracilariales</taxon>
        <taxon>Gracilariaceae</taxon>
        <taxon>Gracilariopsis</taxon>
    </lineage>
</organism>
<proteinExistence type="inferred from homology"/>
<feature type="domain" description="Pyruvate carboxyltransferase" evidence="8">
    <location>
        <begin position="44"/>
        <end position="313"/>
    </location>
</feature>
<evidence type="ECO:0000313" key="9">
    <source>
        <dbReference type="EMBL" id="PXF48156.1"/>
    </source>
</evidence>
<evidence type="ECO:0000259" key="8">
    <source>
        <dbReference type="PROSITE" id="PS50991"/>
    </source>
</evidence>
<dbReference type="PANTHER" id="PTHR42738:SF7">
    <property type="entry name" value="HYDROXYMETHYLGLUTARYL-COA LYASE"/>
    <property type="match status" value="1"/>
</dbReference>
<evidence type="ECO:0000256" key="6">
    <source>
        <dbReference type="ARBA" id="ARBA00049877"/>
    </source>
</evidence>
<dbReference type="PROSITE" id="PS50991">
    <property type="entry name" value="PYR_CT"/>
    <property type="match status" value="1"/>
</dbReference>
<dbReference type="EMBL" id="NBIV01000016">
    <property type="protein sequence ID" value="PXF48156.1"/>
    <property type="molecule type" value="Genomic_DNA"/>
</dbReference>
<evidence type="ECO:0000313" key="10">
    <source>
        <dbReference type="Proteomes" id="UP000247409"/>
    </source>
</evidence>
<evidence type="ECO:0000256" key="7">
    <source>
        <dbReference type="SAM" id="MobiDB-lite"/>
    </source>
</evidence>
<dbReference type="GO" id="GO:0046872">
    <property type="term" value="F:metal ion binding"/>
    <property type="evidence" value="ECO:0007669"/>
    <property type="project" value="UniProtKB-KW"/>
</dbReference>
<comment type="caution">
    <text evidence="9">The sequence shown here is derived from an EMBL/GenBank/DDBJ whole genome shotgun (WGS) entry which is preliminary data.</text>
</comment>
<dbReference type="InterPro" id="IPR043594">
    <property type="entry name" value="HMGL"/>
</dbReference>
<sequence>MSPSDHLAEHSPDLNPISTLRSQGHTRSISISRCPFSHRLPKCVRIVEVGPRDGLQNESHFVETSRKISLVHELVDAGLRNVEVTAFVSPRRVPQLADSSAVLSAIRKKTGVSYPVLVPNLIGFNAALAAGAEEVAIFASATEQFSQKNINCSIQQSLDRFRAVTTAARAYGVKVRAYVSCVVGCPYEGPVNPEAVADVTIALKEMGCYEISLGDTIGVGNPKSIVQMLHAVLQRGVPVSALAIHCHDTRGTALANVLAAMSVGVSVIDSSVAGLGGCPFAPGAAGNLATEDLVYMLQGMNIDIGPVDLDRLSATGRRICAYLGRESSSRVSAASHNNSKLSSCSRSAASL</sequence>
<dbReference type="GO" id="GO:0046951">
    <property type="term" value="P:ketone body biosynthetic process"/>
    <property type="evidence" value="ECO:0007669"/>
    <property type="project" value="TreeGrafter"/>
</dbReference>
<dbReference type="UniPathway" id="UPA00896">
    <property type="reaction ID" value="UER00863"/>
</dbReference>
<comment type="similarity">
    <text evidence="2">Belongs to the HMG-CoA lyase family.</text>
</comment>
<gene>
    <name evidence="9" type="ORF">BWQ96_02108</name>
</gene>
<comment type="catalytic activity">
    <reaction evidence="6">
        <text>(3S)-3-hydroxy-3-methylglutaryl-CoA = acetoacetate + acetyl-CoA</text>
        <dbReference type="Rhea" id="RHEA:24404"/>
        <dbReference type="ChEBI" id="CHEBI:13705"/>
        <dbReference type="ChEBI" id="CHEBI:43074"/>
        <dbReference type="ChEBI" id="CHEBI:57288"/>
        <dbReference type="EC" id="4.1.3.4"/>
    </reaction>
</comment>
<dbReference type="FunFam" id="3.20.20.70:FF:000201">
    <property type="entry name" value="Hydroxymethylglutaryl-CoA lyase"/>
    <property type="match status" value="1"/>
</dbReference>
<keyword evidence="10" id="KW-1185">Reference proteome</keyword>
<evidence type="ECO:0000256" key="5">
    <source>
        <dbReference type="ARBA" id="ARBA00023239"/>
    </source>
</evidence>
<keyword evidence="5 9" id="KW-0456">Lyase</keyword>
<comment type="pathway">
    <text evidence="1">Metabolic intermediate metabolism; (S)-3-hydroxy-3-methylglutaryl-CoA degradation; acetoacetate from (S)-3-hydroxy-3-methylglutaryl-CoA: step 1/1.</text>
</comment>
<accession>A0A2V3J172</accession>
<dbReference type="AlphaFoldDB" id="A0A2V3J172"/>
<dbReference type="Proteomes" id="UP000247409">
    <property type="component" value="Unassembled WGS sequence"/>
</dbReference>
<dbReference type="SUPFAM" id="SSF51569">
    <property type="entry name" value="Aldolase"/>
    <property type="match status" value="1"/>
</dbReference>
<evidence type="ECO:0000256" key="4">
    <source>
        <dbReference type="ARBA" id="ARBA00022723"/>
    </source>
</evidence>
<name>A0A2V3J172_9FLOR</name>
<dbReference type="PANTHER" id="PTHR42738">
    <property type="entry name" value="HYDROXYMETHYLGLUTARYL-COA LYASE"/>
    <property type="match status" value="1"/>
</dbReference>
<dbReference type="NCBIfam" id="NF004283">
    <property type="entry name" value="PRK05692.1"/>
    <property type="match status" value="1"/>
</dbReference>
<evidence type="ECO:0000256" key="3">
    <source>
        <dbReference type="ARBA" id="ARBA00012910"/>
    </source>
</evidence>
<feature type="compositionally biased region" description="Basic and acidic residues" evidence="7">
    <location>
        <begin position="1"/>
        <end position="12"/>
    </location>
</feature>
<evidence type="ECO:0000256" key="2">
    <source>
        <dbReference type="ARBA" id="ARBA00009405"/>
    </source>
</evidence>
<reference evidence="9 10" key="1">
    <citation type="journal article" date="2018" name="Mol. Biol. Evol.">
        <title>Analysis of the draft genome of the red seaweed Gracilariopsis chorda provides insights into genome size evolution in Rhodophyta.</title>
        <authorList>
            <person name="Lee J."/>
            <person name="Yang E.C."/>
            <person name="Graf L."/>
            <person name="Yang J.H."/>
            <person name="Qiu H."/>
            <person name="Zel Zion U."/>
            <person name="Chan C.X."/>
            <person name="Stephens T.G."/>
            <person name="Weber A.P.M."/>
            <person name="Boo G.H."/>
            <person name="Boo S.M."/>
            <person name="Kim K.M."/>
            <person name="Shin Y."/>
            <person name="Jung M."/>
            <person name="Lee S.J."/>
            <person name="Yim H.S."/>
            <person name="Lee J.H."/>
            <person name="Bhattacharya D."/>
            <person name="Yoon H.S."/>
        </authorList>
    </citation>
    <scope>NUCLEOTIDE SEQUENCE [LARGE SCALE GENOMIC DNA]</scope>
    <source>
        <strain evidence="9 10">SKKU-2015</strain>
        <tissue evidence="9">Whole body</tissue>
    </source>
</reference>
<evidence type="ECO:0000256" key="1">
    <source>
        <dbReference type="ARBA" id="ARBA00005143"/>
    </source>
</evidence>
<dbReference type="CDD" id="cd07938">
    <property type="entry name" value="DRE_TIM_HMGL"/>
    <property type="match status" value="1"/>
</dbReference>